<dbReference type="PROSITE" id="PS51257">
    <property type="entry name" value="PROKAR_LIPOPROTEIN"/>
    <property type="match status" value="1"/>
</dbReference>
<reference evidence="2" key="1">
    <citation type="submission" date="2013-11" db="EMBL/GenBank/DDBJ databases">
        <title>Draft genome sequence of the broad-host-range Rhizobium sp. LPU83 strain, a member of the low-genetic diversity Oregon-like Rhizobium sp. group.</title>
        <authorList>
            <person name="Wibberg D."/>
            <person name="Puehler A."/>
            <person name="Schlueter A."/>
        </authorList>
    </citation>
    <scope>NUCLEOTIDE SEQUENCE [LARGE SCALE GENOMIC DNA]</scope>
    <source>
        <strain evidence="2">LPU83</strain>
    </source>
</reference>
<feature type="chain" id="PRO_5004880248" description="Esterase" evidence="1">
    <location>
        <begin position="21"/>
        <end position="458"/>
    </location>
</feature>
<feature type="signal peptide" evidence="1">
    <location>
        <begin position="1"/>
        <end position="20"/>
    </location>
</feature>
<organism evidence="2 3">
    <name type="scientific">Rhizobium favelukesii</name>
    <dbReference type="NCBI Taxonomy" id="348824"/>
    <lineage>
        <taxon>Bacteria</taxon>
        <taxon>Pseudomonadati</taxon>
        <taxon>Pseudomonadota</taxon>
        <taxon>Alphaproteobacteria</taxon>
        <taxon>Hyphomicrobiales</taxon>
        <taxon>Rhizobiaceae</taxon>
        <taxon>Rhizobium/Agrobacterium group</taxon>
        <taxon>Rhizobium</taxon>
    </lineage>
</organism>
<evidence type="ECO:0008006" key="4">
    <source>
        <dbReference type="Google" id="ProtNLM"/>
    </source>
</evidence>
<dbReference type="EMBL" id="HG916852">
    <property type="protein sequence ID" value="CDM58767.1"/>
    <property type="molecule type" value="Genomic_DNA"/>
</dbReference>
<dbReference type="InterPro" id="IPR029058">
    <property type="entry name" value="AB_hydrolase_fold"/>
</dbReference>
<dbReference type="Gene3D" id="3.40.50.1820">
    <property type="entry name" value="alpha/beta hydrolase"/>
    <property type="match status" value="1"/>
</dbReference>
<proteinExistence type="predicted"/>
<gene>
    <name evidence="2" type="ORF">LPU83_3117</name>
</gene>
<evidence type="ECO:0000313" key="2">
    <source>
        <dbReference type="EMBL" id="CDM58767.1"/>
    </source>
</evidence>
<dbReference type="PANTHER" id="PTHR36513">
    <property type="entry name" value="ABC TRANSMEMBRANE TYPE-1 DOMAIN-CONTAINING PROTEIN"/>
    <property type="match status" value="1"/>
</dbReference>
<dbReference type="KEGG" id="rhl:LPU83_3117"/>
<dbReference type="InterPro" id="IPR010297">
    <property type="entry name" value="DUF900_hydrolase"/>
</dbReference>
<dbReference type="AlphaFoldDB" id="W6RBW3"/>
<evidence type="ECO:0000313" key="3">
    <source>
        <dbReference type="Proteomes" id="UP000019443"/>
    </source>
</evidence>
<dbReference type="PANTHER" id="PTHR36513:SF1">
    <property type="entry name" value="TRANSMEMBRANE PROTEIN"/>
    <property type="match status" value="1"/>
</dbReference>
<dbReference type="Proteomes" id="UP000019443">
    <property type="component" value="Chromosome"/>
</dbReference>
<dbReference type="HOGENOM" id="CLU_030170_0_0_5"/>
<name>W6RBW3_9HYPH</name>
<sequence length="458" mass="49213">MIAARTVRTLVPLLVAALLAGCGHPSGVMTPIVLTAATPKTSQVSMLVATTREPSGDPATLFTGERSPKPYLTAVDVSIPPKRAPGTVQWPKRLPPNPATDFAVTSVKEIDTVPQGRAWFRQNIQGGHALVFVHGFNNKYEDSVFRLAQIVHDSGMQATPLLFTWPSRAQLTAYEYDKESTNYSRTALEQALRTLAADADVKDITILAHSMGTWLTMEALRQMGIRDGHVNSKIHNVILASPDIDIQVFAKQFAEMGTPTPKFTIFVSQDDKALAVSSFITGRVSRLGAIDPTVEPYRSKLEAAGITAIDLTKVKGEGLNHGKFAESPESVQLIGQRIITGQTLTDSNVSLGQGLTAVVGGTVTTIGNVAATAVAAPVTVLEQPIQGNRRPADETLQGDLKPQPLTRRQEAFLLVVTIWPSLVTVTYLPGDAFSGTVRSSKTRRPFSSAVLACSTRRA</sequence>
<protein>
    <recommendedName>
        <fullName evidence="4">Esterase</fullName>
    </recommendedName>
</protein>
<dbReference type="PATRIC" id="fig|348824.6.peg.3363"/>
<accession>W6RBW3</accession>
<dbReference type="eggNOG" id="COG4782">
    <property type="taxonomic scope" value="Bacteria"/>
</dbReference>
<evidence type="ECO:0000256" key="1">
    <source>
        <dbReference type="SAM" id="SignalP"/>
    </source>
</evidence>
<dbReference type="SUPFAM" id="SSF53474">
    <property type="entry name" value="alpha/beta-Hydrolases"/>
    <property type="match status" value="1"/>
</dbReference>
<keyword evidence="3" id="KW-1185">Reference proteome</keyword>
<keyword evidence="1" id="KW-0732">Signal</keyword>
<dbReference type="Pfam" id="PF05990">
    <property type="entry name" value="DUF900"/>
    <property type="match status" value="1"/>
</dbReference>